<reference evidence="2" key="1">
    <citation type="submission" date="2023-03" db="EMBL/GenBank/DDBJ databases">
        <title>Massive genome expansion in bonnet fungi (Mycena s.s.) driven by repeated elements and novel gene families across ecological guilds.</title>
        <authorList>
            <consortium name="Lawrence Berkeley National Laboratory"/>
            <person name="Harder C.B."/>
            <person name="Miyauchi S."/>
            <person name="Viragh M."/>
            <person name="Kuo A."/>
            <person name="Thoen E."/>
            <person name="Andreopoulos B."/>
            <person name="Lu D."/>
            <person name="Skrede I."/>
            <person name="Drula E."/>
            <person name="Henrissat B."/>
            <person name="Morin E."/>
            <person name="Kohler A."/>
            <person name="Barry K."/>
            <person name="LaButti K."/>
            <person name="Morin E."/>
            <person name="Salamov A."/>
            <person name="Lipzen A."/>
            <person name="Mereny Z."/>
            <person name="Hegedus B."/>
            <person name="Baldrian P."/>
            <person name="Stursova M."/>
            <person name="Weitz H."/>
            <person name="Taylor A."/>
            <person name="Grigoriev I.V."/>
            <person name="Nagy L.G."/>
            <person name="Martin F."/>
            <person name="Kauserud H."/>
        </authorList>
    </citation>
    <scope>NUCLEOTIDE SEQUENCE</scope>
    <source>
        <strain evidence="2">CBHHK188m</strain>
    </source>
</reference>
<dbReference type="AlphaFoldDB" id="A0AAD7J6K5"/>
<feature type="compositionally biased region" description="Low complexity" evidence="1">
    <location>
        <begin position="1"/>
        <end position="21"/>
    </location>
</feature>
<evidence type="ECO:0000313" key="2">
    <source>
        <dbReference type="EMBL" id="KAJ7756760.1"/>
    </source>
</evidence>
<proteinExistence type="predicted"/>
<sequence>MGSSPPTSTAPAALPRTHAAASTLPPHAPPVASTRSSTACSTAAAPSAATVREKPLCPPKAAQWFIDAHAQMTRQDLGCHFNAVIEAWTRLEAASRYEQGPTNLPPKGRPAQVGAWIRTHRGKRGSNPKVMDPAAFAVAWKSWWDFLQPAWRVKDGDGKWSVTGGYGKDGTKWGNLYQWGVNGTLSLLAALYFWGVAVEGQGELETVWEAEVIDVAWMLEGMAAYYERFNRKF</sequence>
<protein>
    <submittedName>
        <fullName evidence="2">Uncharacterized protein</fullName>
    </submittedName>
</protein>
<evidence type="ECO:0000256" key="1">
    <source>
        <dbReference type="SAM" id="MobiDB-lite"/>
    </source>
</evidence>
<dbReference type="Proteomes" id="UP001215280">
    <property type="component" value="Unassembled WGS sequence"/>
</dbReference>
<organism evidence="2 3">
    <name type="scientific">Mycena maculata</name>
    <dbReference type="NCBI Taxonomy" id="230809"/>
    <lineage>
        <taxon>Eukaryota</taxon>
        <taxon>Fungi</taxon>
        <taxon>Dikarya</taxon>
        <taxon>Basidiomycota</taxon>
        <taxon>Agaricomycotina</taxon>
        <taxon>Agaricomycetes</taxon>
        <taxon>Agaricomycetidae</taxon>
        <taxon>Agaricales</taxon>
        <taxon>Marasmiineae</taxon>
        <taxon>Mycenaceae</taxon>
        <taxon>Mycena</taxon>
    </lineage>
</organism>
<accession>A0AAD7J6K5</accession>
<dbReference type="EMBL" id="JARJLG010000060">
    <property type="protein sequence ID" value="KAJ7756760.1"/>
    <property type="molecule type" value="Genomic_DNA"/>
</dbReference>
<keyword evidence="3" id="KW-1185">Reference proteome</keyword>
<evidence type="ECO:0000313" key="3">
    <source>
        <dbReference type="Proteomes" id="UP001215280"/>
    </source>
</evidence>
<name>A0AAD7J6K5_9AGAR</name>
<feature type="region of interest" description="Disordered" evidence="1">
    <location>
        <begin position="1"/>
        <end position="38"/>
    </location>
</feature>
<comment type="caution">
    <text evidence="2">The sequence shown here is derived from an EMBL/GenBank/DDBJ whole genome shotgun (WGS) entry which is preliminary data.</text>
</comment>
<gene>
    <name evidence="2" type="ORF">DFH07DRAFT_742536</name>
</gene>